<evidence type="ECO:0000313" key="10">
    <source>
        <dbReference type="Proteomes" id="UP000193396"/>
    </source>
</evidence>
<evidence type="ECO:0000256" key="4">
    <source>
        <dbReference type="ARBA" id="ARBA00022747"/>
    </source>
</evidence>
<evidence type="ECO:0000256" key="7">
    <source>
        <dbReference type="RuleBase" id="RU000416"/>
    </source>
</evidence>
<dbReference type="OrthoDB" id="9813719at2"/>
<keyword evidence="4" id="KW-0680">Restriction system</keyword>
<dbReference type="EMBL" id="JFKB01000015">
    <property type="protein sequence ID" value="OSQ45305.1"/>
    <property type="molecule type" value="Genomic_DNA"/>
</dbReference>
<dbReference type="CDD" id="cd00315">
    <property type="entry name" value="Cyt_C5_DNA_methylase"/>
    <property type="match status" value="1"/>
</dbReference>
<accession>A0A1Y2L890</accession>
<dbReference type="InterPro" id="IPR031303">
    <property type="entry name" value="C5_meth_CS"/>
</dbReference>
<keyword evidence="2 6" id="KW-0808">Transferase</keyword>
<dbReference type="PROSITE" id="PS00095">
    <property type="entry name" value="C5_MTASE_2"/>
    <property type="match status" value="1"/>
</dbReference>
<proteinExistence type="inferred from homology"/>
<sequence>MRTIEICAGAGGQALGLHNAGAKHVVLVEIDSDACATLKLNNKKHSLNWGNILEQDLKKFVENQAEEYYGKIDLVAGGVPCPPFSKAGLKLGPKDERDLFPTALELINKVRPKAIMLENVDGLLTSDFDEYRSKLQRKLNRLGYSAEWKRIQSSDFGVSQKRARAILIGFKSPYKQYFQWPSPTINKPKTIGELLFDLIASKGWKLADDWKKKANGIAPTIVGGSKKHGGPDLGPTRAKNEWQKLYVNGHRIANEDEIPGKDFKNYKLRNGTTRTGYDYMPMLTVRMVARIQGFPDFWEFTGAKTNSYRQIGNAFPPPVAESLGKAIQKAIKLGDTKLTKKLEAAE</sequence>
<dbReference type="GO" id="GO:0003886">
    <property type="term" value="F:DNA (cytosine-5-)-methyltransferase activity"/>
    <property type="evidence" value="ECO:0007669"/>
    <property type="project" value="UniProtKB-EC"/>
</dbReference>
<protein>
    <recommendedName>
        <fullName evidence="8">Cytosine-specific methyltransferase</fullName>
        <ecNumber evidence="8">2.1.1.37</ecNumber>
    </recommendedName>
</protein>
<evidence type="ECO:0000256" key="5">
    <source>
        <dbReference type="ARBA" id="ARBA00047422"/>
    </source>
</evidence>
<dbReference type="NCBIfam" id="TIGR00675">
    <property type="entry name" value="dcm"/>
    <property type="match status" value="1"/>
</dbReference>
<evidence type="ECO:0000256" key="6">
    <source>
        <dbReference type="PROSITE-ProRule" id="PRU01016"/>
    </source>
</evidence>
<evidence type="ECO:0000256" key="1">
    <source>
        <dbReference type="ARBA" id="ARBA00022603"/>
    </source>
</evidence>
<dbReference type="PRINTS" id="PR00105">
    <property type="entry name" value="C5METTRFRASE"/>
</dbReference>
<dbReference type="InterPro" id="IPR029063">
    <property type="entry name" value="SAM-dependent_MTases_sf"/>
</dbReference>
<organism evidence="9 10">
    <name type="scientific">Thalassospira alkalitolerans</name>
    <dbReference type="NCBI Taxonomy" id="1293890"/>
    <lineage>
        <taxon>Bacteria</taxon>
        <taxon>Pseudomonadati</taxon>
        <taxon>Pseudomonadota</taxon>
        <taxon>Alphaproteobacteria</taxon>
        <taxon>Rhodospirillales</taxon>
        <taxon>Thalassospiraceae</taxon>
        <taxon>Thalassospira</taxon>
    </lineage>
</organism>
<feature type="active site" evidence="6">
    <location>
        <position position="81"/>
    </location>
</feature>
<dbReference type="GO" id="GO:0003677">
    <property type="term" value="F:DNA binding"/>
    <property type="evidence" value="ECO:0007669"/>
    <property type="project" value="TreeGrafter"/>
</dbReference>
<keyword evidence="1 6" id="KW-0489">Methyltransferase</keyword>
<dbReference type="Gene3D" id="3.40.50.150">
    <property type="entry name" value="Vaccinia Virus protein VP39"/>
    <property type="match status" value="1"/>
</dbReference>
<keyword evidence="3 6" id="KW-0949">S-adenosyl-L-methionine</keyword>
<name>A0A1Y2L890_9PROT</name>
<dbReference type="Gene3D" id="3.90.120.10">
    <property type="entry name" value="DNA Methylase, subunit A, domain 2"/>
    <property type="match status" value="1"/>
</dbReference>
<comment type="caution">
    <text evidence="9">The sequence shown here is derived from an EMBL/GenBank/DDBJ whole genome shotgun (WGS) entry which is preliminary data.</text>
</comment>
<dbReference type="RefSeq" id="WP_085620485.1">
    <property type="nucleotide sequence ID" value="NZ_JFKB01000015.1"/>
</dbReference>
<dbReference type="AlphaFoldDB" id="A0A1Y2L890"/>
<evidence type="ECO:0000256" key="8">
    <source>
        <dbReference type="RuleBase" id="RU000417"/>
    </source>
</evidence>
<evidence type="ECO:0000256" key="3">
    <source>
        <dbReference type="ARBA" id="ARBA00022691"/>
    </source>
</evidence>
<dbReference type="EC" id="2.1.1.37" evidence="8"/>
<dbReference type="GO" id="GO:0009307">
    <property type="term" value="P:DNA restriction-modification system"/>
    <property type="evidence" value="ECO:0007669"/>
    <property type="project" value="UniProtKB-KW"/>
</dbReference>
<dbReference type="InterPro" id="IPR050390">
    <property type="entry name" value="C5-Methyltransferase"/>
</dbReference>
<comment type="similarity">
    <text evidence="6 7">Belongs to the class I-like SAM-binding methyltransferase superfamily. C5-methyltransferase family.</text>
</comment>
<gene>
    <name evidence="9" type="ORF">TALK_17715</name>
</gene>
<dbReference type="GO" id="GO:0044027">
    <property type="term" value="P:negative regulation of gene expression via chromosomal CpG island methylation"/>
    <property type="evidence" value="ECO:0007669"/>
    <property type="project" value="TreeGrafter"/>
</dbReference>
<dbReference type="Proteomes" id="UP000193396">
    <property type="component" value="Unassembled WGS sequence"/>
</dbReference>
<dbReference type="PANTHER" id="PTHR10629">
    <property type="entry name" value="CYTOSINE-SPECIFIC METHYLTRANSFERASE"/>
    <property type="match status" value="1"/>
</dbReference>
<evidence type="ECO:0000313" key="9">
    <source>
        <dbReference type="EMBL" id="OSQ45305.1"/>
    </source>
</evidence>
<dbReference type="PANTHER" id="PTHR10629:SF52">
    <property type="entry name" value="DNA (CYTOSINE-5)-METHYLTRANSFERASE 1"/>
    <property type="match status" value="1"/>
</dbReference>
<reference evidence="9 10" key="1">
    <citation type="submission" date="2014-03" db="EMBL/GenBank/DDBJ databases">
        <title>The draft genome sequence of Thalassospira alkalitolerans JCM 18968.</title>
        <authorList>
            <person name="Lai Q."/>
            <person name="Shao Z."/>
        </authorList>
    </citation>
    <scope>NUCLEOTIDE SEQUENCE [LARGE SCALE GENOMIC DNA]</scope>
    <source>
        <strain evidence="9 10">JCM 18968</strain>
    </source>
</reference>
<dbReference type="PROSITE" id="PS51679">
    <property type="entry name" value="SAM_MT_C5"/>
    <property type="match status" value="1"/>
</dbReference>
<dbReference type="GO" id="GO:0032259">
    <property type="term" value="P:methylation"/>
    <property type="evidence" value="ECO:0007669"/>
    <property type="project" value="UniProtKB-KW"/>
</dbReference>
<dbReference type="InterPro" id="IPR018117">
    <property type="entry name" value="C5_DNA_meth_AS"/>
</dbReference>
<comment type="catalytic activity">
    <reaction evidence="5 8">
        <text>a 2'-deoxycytidine in DNA + S-adenosyl-L-methionine = a 5-methyl-2'-deoxycytidine in DNA + S-adenosyl-L-homocysteine + H(+)</text>
        <dbReference type="Rhea" id="RHEA:13681"/>
        <dbReference type="Rhea" id="RHEA-COMP:11369"/>
        <dbReference type="Rhea" id="RHEA-COMP:11370"/>
        <dbReference type="ChEBI" id="CHEBI:15378"/>
        <dbReference type="ChEBI" id="CHEBI:57856"/>
        <dbReference type="ChEBI" id="CHEBI:59789"/>
        <dbReference type="ChEBI" id="CHEBI:85452"/>
        <dbReference type="ChEBI" id="CHEBI:85454"/>
        <dbReference type="EC" id="2.1.1.37"/>
    </reaction>
</comment>
<dbReference type="PROSITE" id="PS00094">
    <property type="entry name" value="C5_MTASE_1"/>
    <property type="match status" value="1"/>
</dbReference>
<dbReference type="InterPro" id="IPR001525">
    <property type="entry name" value="C5_MeTfrase"/>
</dbReference>
<evidence type="ECO:0000256" key="2">
    <source>
        <dbReference type="ARBA" id="ARBA00022679"/>
    </source>
</evidence>
<keyword evidence="10" id="KW-1185">Reference proteome</keyword>
<dbReference type="Pfam" id="PF00145">
    <property type="entry name" value="DNA_methylase"/>
    <property type="match status" value="1"/>
</dbReference>
<dbReference type="STRING" id="1293890.TALK_17715"/>
<dbReference type="SUPFAM" id="SSF53335">
    <property type="entry name" value="S-adenosyl-L-methionine-dependent methyltransferases"/>
    <property type="match status" value="1"/>
</dbReference>